<feature type="transmembrane region" description="Helical" evidence="1">
    <location>
        <begin position="283"/>
        <end position="307"/>
    </location>
</feature>
<gene>
    <name evidence="2" type="ORF">COMA1_70067</name>
</gene>
<feature type="transmembrane region" description="Helical" evidence="1">
    <location>
        <begin position="46"/>
        <end position="70"/>
    </location>
</feature>
<evidence type="ECO:0000313" key="2">
    <source>
        <dbReference type="EMBL" id="CUS39162.1"/>
    </source>
</evidence>
<feature type="transmembrane region" description="Helical" evidence="1">
    <location>
        <begin position="370"/>
        <end position="388"/>
    </location>
</feature>
<dbReference type="Proteomes" id="UP000199032">
    <property type="component" value="Unassembled WGS sequence"/>
</dbReference>
<accession>A0A0S4LR56</accession>
<feature type="transmembrane region" description="Helical" evidence="1">
    <location>
        <begin position="256"/>
        <end position="277"/>
    </location>
</feature>
<feature type="transmembrane region" description="Helical" evidence="1">
    <location>
        <begin position="21"/>
        <end position="40"/>
    </location>
</feature>
<evidence type="ECO:0000256" key="1">
    <source>
        <dbReference type="SAM" id="Phobius"/>
    </source>
</evidence>
<dbReference type="STRING" id="1742972.COMA1_70067"/>
<organism evidence="2 3">
    <name type="scientific">Candidatus Nitrospira nitrosa</name>
    <dbReference type="NCBI Taxonomy" id="1742972"/>
    <lineage>
        <taxon>Bacteria</taxon>
        <taxon>Pseudomonadati</taxon>
        <taxon>Nitrospirota</taxon>
        <taxon>Nitrospiria</taxon>
        <taxon>Nitrospirales</taxon>
        <taxon>Nitrospiraceae</taxon>
        <taxon>Nitrospira</taxon>
    </lineage>
</organism>
<dbReference type="OrthoDB" id="9869655at2"/>
<feature type="transmembrane region" description="Helical" evidence="1">
    <location>
        <begin position="440"/>
        <end position="461"/>
    </location>
</feature>
<feature type="transmembrane region" description="Helical" evidence="1">
    <location>
        <begin position="400"/>
        <end position="420"/>
    </location>
</feature>
<dbReference type="EMBL" id="CZQA01000013">
    <property type="protein sequence ID" value="CUS39162.1"/>
    <property type="molecule type" value="Genomic_DNA"/>
</dbReference>
<keyword evidence="1" id="KW-0472">Membrane</keyword>
<feature type="transmembrane region" description="Helical" evidence="1">
    <location>
        <begin position="328"/>
        <end position="350"/>
    </location>
</feature>
<dbReference type="AlphaFoldDB" id="A0A0S4LR56"/>
<reference evidence="2 3" key="1">
    <citation type="submission" date="2015-10" db="EMBL/GenBank/DDBJ databases">
        <authorList>
            <person name="Gilbert D.G."/>
        </authorList>
    </citation>
    <scope>NUCLEOTIDE SEQUENCE [LARGE SCALE GENOMIC DNA]</scope>
    <source>
        <strain evidence="2">COMA1</strain>
    </source>
</reference>
<feature type="transmembrane region" description="Helical" evidence="1">
    <location>
        <begin position="136"/>
        <end position="155"/>
    </location>
</feature>
<name>A0A0S4LR56_9BACT</name>
<proteinExistence type="predicted"/>
<feature type="transmembrane region" description="Helical" evidence="1">
    <location>
        <begin position="220"/>
        <end position="244"/>
    </location>
</feature>
<keyword evidence="1" id="KW-1133">Transmembrane helix</keyword>
<sequence length="475" mass="52390">MIWANPEWVRHRRGLLRPSRAIAAVVIPLVLCAVTYDLAAREQVGVGLYLLFFHLLIICQFFGFGLWCIYSCGQALVRERIFQTFDFWRTTRLTASELIWGMLYGAPLRGYVAVGVTIPVGMLSGMAAGYEPIKVVSVYVFLFFLALFLSLVALLSSMLADKLQTGFALAFVPLSILSLLPGLGSSPLPGLAGGSPIYVVAELLGNGRDVYARDAVLFGFPIPVAVAAGILYTTFGTWIFIMLFRNIKKEPENIQLLSRMQLIGFATFCNVILYAFLDAPAQSPGVIMTLVFLLNAVLLYVIGVMALTPPERLREWWRSTRGRPWAIFAEDGISWPWVAVVALVAISLYGLANLSLLGDAGSGMEGMKRVAMSLIIVALFAMRDSLFLQWCQFYRFKQPLVAGGLYIGLYYFIVLTLPKSQQQWVYLTPFGSMANDQVELAPFALSLVVQGIAILALFYAIRSRLNEKAIGPAAA</sequence>
<protein>
    <submittedName>
        <fullName evidence="2">Uncharacterized protein</fullName>
    </submittedName>
</protein>
<dbReference type="RefSeq" id="WP_090751105.1">
    <property type="nucleotide sequence ID" value="NZ_CZQA01000013.1"/>
</dbReference>
<keyword evidence="1" id="KW-0812">Transmembrane</keyword>
<keyword evidence="3" id="KW-1185">Reference proteome</keyword>
<evidence type="ECO:0000313" key="3">
    <source>
        <dbReference type="Proteomes" id="UP000199032"/>
    </source>
</evidence>
<feature type="transmembrane region" description="Helical" evidence="1">
    <location>
        <begin position="167"/>
        <end position="184"/>
    </location>
</feature>